<dbReference type="AlphaFoldDB" id="A0A9X2E0X3"/>
<evidence type="ECO:0000256" key="1">
    <source>
        <dbReference type="SAM" id="MobiDB-lite"/>
    </source>
</evidence>
<accession>A0A9X2E0X3</accession>
<dbReference type="RefSeq" id="WP_251945005.1">
    <property type="nucleotide sequence ID" value="NZ_JAMRYM010000026.1"/>
</dbReference>
<evidence type="ECO:0000313" key="2">
    <source>
        <dbReference type="EMBL" id="MCM6762409.1"/>
    </source>
</evidence>
<feature type="region of interest" description="Disordered" evidence="1">
    <location>
        <begin position="1"/>
        <end position="114"/>
    </location>
</feature>
<reference evidence="2" key="1">
    <citation type="submission" date="2022-06" db="EMBL/GenBank/DDBJ databases">
        <title>Whole genome shotgun sequencing (WGS) of Rathayibacter sp. ZW T2_19, isolated from stored onions (Allium cepa).</title>
        <authorList>
            <person name="Stoll D.A."/>
            <person name="Huch M."/>
        </authorList>
    </citation>
    <scope>NUCLEOTIDE SEQUENCE</scope>
    <source>
        <strain evidence="2">ZW T2_19</strain>
    </source>
</reference>
<organism evidence="2 3">
    <name type="scientific">Rathayibacter rubneri</name>
    <dbReference type="NCBI Taxonomy" id="2950106"/>
    <lineage>
        <taxon>Bacteria</taxon>
        <taxon>Bacillati</taxon>
        <taxon>Actinomycetota</taxon>
        <taxon>Actinomycetes</taxon>
        <taxon>Micrococcales</taxon>
        <taxon>Microbacteriaceae</taxon>
        <taxon>Rathayibacter</taxon>
    </lineage>
</organism>
<name>A0A9X2E0X3_9MICO</name>
<gene>
    <name evidence="2" type="ORF">NB037_08255</name>
</gene>
<keyword evidence="3" id="KW-1185">Reference proteome</keyword>
<dbReference type="Proteomes" id="UP001155240">
    <property type="component" value="Unassembled WGS sequence"/>
</dbReference>
<feature type="compositionally biased region" description="Basic and acidic residues" evidence="1">
    <location>
        <begin position="1"/>
        <end position="18"/>
    </location>
</feature>
<dbReference type="EMBL" id="JAMRYM010000026">
    <property type="protein sequence ID" value="MCM6762409.1"/>
    <property type="molecule type" value="Genomic_DNA"/>
</dbReference>
<evidence type="ECO:0000313" key="3">
    <source>
        <dbReference type="Proteomes" id="UP001155240"/>
    </source>
</evidence>
<feature type="compositionally biased region" description="Basic and acidic residues" evidence="1">
    <location>
        <begin position="42"/>
        <end position="59"/>
    </location>
</feature>
<sequence>MTHHDGQGSTHDDDHGSTLEDQGSTIGKPEGAAAPTSSESETIEKDMTESPGSERETAAKQDSAPDESATEVSGEAEVKAVPGTGGPDDVGDVEVPPGEVHLNGKPFPGHAGTA</sequence>
<protein>
    <submittedName>
        <fullName evidence="2">Uncharacterized protein</fullName>
    </submittedName>
</protein>
<proteinExistence type="predicted"/>
<comment type="caution">
    <text evidence="2">The sequence shown here is derived from an EMBL/GenBank/DDBJ whole genome shotgun (WGS) entry which is preliminary data.</text>
</comment>